<evidence type="ECO:0000256" key="4">
    <source>
        <dbReference type="ARBA" id="ARBA00022679"/>
    </source>
</evidence>
<dbReference type="EMBL" id="JBHSMM010000001">
    <property type="protein sequence ID" value="MFC5438647.1"/>
    <property type="molecule type" value="Genomic_DNA"/>
</dbReference>
<sequence>MTGERQQGDQATVVVVMGVSGSGKTTMARELAQKLGWAFLEGDSVHPPANVAKMSAGTPLNDEDRWPWLQAIAEWMSQRLQRGESAVVACSALRRIYRDCLRQAGAGVRFAYLHVPHDELARRMRSRNHFMPPSLLDSQLATLEEPGADEDALRVTEEHGVEASLAAIIDWACRPSAHASAPADER</sequence>
<keyword evidence="7 9" id="KW-0067">ATP-binding</keyword>
<comment type="pathway">
    <text evidence="1">Carbohydrate acid metabolism.</text>
</comment>
<comment type="caution">
    <text evidence="10">The sequence shown here is derived from an EMBL/GenBank/DDBJ whole genome shotgun (WGS) entry which is preliminary data.</text>
</comment>
<organism evidence="10 11">
    <name type="scientific">Rhodanobacter ginsenosidimutans</name>
    <dbReference type="NCBI Taxonomy" id="490571"/>
    <lineage>
        <taxon>Bacteria</taxon>
        <taxon>Pseudomonadati</taxon>
        <taxon>Pseudomonadota</taxon>
        <taxon>Gammaproteobacteria</taxon>
        <taxon>Lysobacterales</taxon>
        <taxon>Rhodanobacteraceae</taxon>
        <taxon>Rhodanobacter</taxon>
    </lineage>
</organism>
<evidence type="ECO:0000313" key="11">
    <source>
        <dbReference type="Proteomes" id="UP001596018"/>
    </source>
</evidence>
<keyword evidence="4 9" id="KW-0808">Transferase</keyword>
<dbReference type="Pfam" id="PF13671">
    <property type="entry name" value="AAA_33"/>
    <property type="match status" value="1"/>
</dbReference>
<evidence type="ECO:0000256" key="8">
    <source>
        <dbReference type="ARBA" id="ARBA00048090"/>
    </source>
</evidence>
<dbReference type="PANTHER" id="PTHR43442:SF3">
    <property type="entry name" value="GLUCONOKINASE-RELATED"/>
    <property type="match status" value="1"/>
</dbReference>
<dbReference type="SUPFAM" id="SSF52540">
    <property type="entry name" value="P-loop containing nucleoside triphosphate hydrolases"/>
    <property type="match status" value="1"/>
</dbReference>
<evidence type="ECO:0000256" key="5">
    <source>
        <dbReference type="ARBA" id="ARBA00022741"/>
    </source>
</evidence>
<keyword evidence="5 9" id="KW-0547">Nucleotide-binding</keyword>
<evidence type="ECO:0000313" key="10">
    <source>
        <dbReference type="EMBL" id="MFC5438647.1"/>
    </source>
</evidence>
<proteinExistence type="inferred from homology"/>
<dbReference type="Gene3D" id="3.40.50.300">
    <property type="entry name" value="P-loop containing nucleotide triphosphate hydrolases"/>
    <property type="match status" value="1"/>
</dbReference>
<evidence type="ECO:0000256" key="7">
    <source>
        <dbReference type="ARBA" id="ARBA00022840"/>
    </source>
</evidence>
<comment type="similarity">
    <text evidence="2 9">Belongs to the gluconokinase GntK/GntV family.</text>
</comment>
<dbReference type="EC" id="2.7.1.12" evidence="3 9"/>
<gene>
    <name evidence="10" type="ORF">ACFPK0_01325</name>
</gene>
<evidence type="ECO:0000256" key="1">
    <source>
        <dbReference type="ARBA" id="ARBA00004761"/>
    </source>
</evidence>
<dbReference type="RefSeq" id="WP_377337836.1">
    <property type="nucleotide sequence ID" value="NZ_JALBWS010000015.1"/>
</dbReference>
<comment type="catalytic activity">
    <reaction evidence="8 9">
        <text>D-gluconate + ATP = 6-phospho-D-gluconate + ADP + H(+)</text>
        <dbReference type="Rhea" id="RHEA:19433"/>
        <dbReference type="ChEBI" id="CHEBI:15378"/>
        <dbReference type="ChEBI" id="CHEBI:18391"/>
        <dbReference type="ChEBI" id="CHEBI:30616"/>
        <dbReference type="ChEBI" id="CHEBI:58759"/>
        <dbReference type="ChEBI" id="CHEBI:456216"/>
        <dbReference type="EC" id="2.7.1.12"/>
    </reaction>
</comment>
<protein>
    <recommendedName>
        <fullName evidence="3 9">Gluconokinase</fullName>
        <ecNumber evidence="3 9">2.7.1.12</ecNumber>
    </recommendedName>
</protein>
<dbReference type="InterPro" id="IPR006001">
    <property type="entry name" value="Therm_gnt_kin"/>
</dbReference>
<name>A0ABW0JRC3_9GAMM</name>
<dbReference type="CDD" id="cd02021">
    <property type="entry name" value="GntK"/>
    <property type="match status" value="1"/>
</dbReference>
<evidence type="ECO:0000256" key="3">
    <source>
        <dbReference type="ARBA" id="ARBA00012054"/>
    </source>
</evidence>
<evidence type="ECO:0000256" key="9">
    <source>
        <dbReference type="RuleBase" id="RU363066"/>
    </source>
</evidence>
<dbReference type="InterPro" id="IPR027417">
    <property type="entry name" value="P-loop_NTPase"/>
</dbReference>
<dbReference type="NCBIfam" id="TIGR01313">
    <property type="entry name" value="therm_gnt_kin"/>
    <property type="match status" value="1"/>
</dbReference>
<reference evidence="11" key="1">
    <citation type="journal article" date="2019" name="Int. J. Syst. Evol. Microbiol.">
        <title>The Global Catalogue of Microorganisms (GCM) 10K type strain sequencing project: providing services to taxonomists for standard genome sequencing and annotation.</title>
        <authorList>
            <consortium name="The Broad Institute Genomics Platform"/>
            <consortium name="The Broad Institute Genome Sequencing Center for Infectious Disease"/>
            <person name="Wu L."/>
            <person name="Ma J."/>
        </authorList>
    </citation>
    <scope>NUCLEOTIDE SEQUENCE [LARGE SCALE GENOMIC DNA]</scope>
    <source>
        <strain evidence="11">KACC 12822</strain>
    </source>
</reference>
<keyword evidence="11" id="KW-1185">Reference proteome</keyword>
<accession>A0ABW0JRC3</accession>
<keyword evidence="6 9" id="KW-0418">Kinase</keyword>
<evidence type="ECO:0000256" key="2">
    <source>
        <dbReference type="ARBA" id="ARBA00008420"/>
    </source>
</evidence>
<evidence type="ECO:0000256" key="6">
    <source>
        <dbReference type="ARBA" id="ARBA00022777"/>
    </source>
</evidence>
<dbReference type="PANTHER" id="PTHR43442">
    <property type="entry name" value="GLUCONOKINASE-RELATED"/>
    <property type="match status" value="1"/>
</dbReference>
<dbReference type="Proteomes" id="UP001596018">
    <property type="component" value="Unassembled WGS sequence"/>
</dbReference>